<protein>
    <recommendedName>
        <fullName evidence="3">YD repeat-containing protein</fullName>
    </recommendedName>
</protein>
<evidence type="ECO:0000313" key="2">
    <source>
        <dbReference type="Proteomes" id="UP000830198"/>
    </source>
</evidence>
<reference evidence="1 2" key="1">
    <citation type="submission" date="2022-04" db="EMBL/GenBank/DDBJ databases">
        <title>The arsenic-methylating capacity of Chitinophaga filiformis YT5 during chitin decomposition.</title>
        <authorList>
            <person name="Chen G."/>
            <person name="Liang Y."/>
        </authorList>
    </citation>
    <scope>NUCLEOTIDE SEQUENCE [LARGE SCALE GENOMIC DNA]</scope>
    <source>
        <strain evidence="1 2">YT5</strain>
    </source>
</reference>
<dbReference type="PROSITE" id="PS51257">
    <property type="entry name" value="PROKAR_LIPOPROTEIN"/>
    <property type="match status" value="1"/>
</dbReference>
<name>A0ABY4IBV2_CHIFI</name>
<evidence type="ECO:0000313" key="1">
    <source>
        <dbReference type="EMBL" id="UPK72281.1"/>
    </source>
</evidence>
<sequence length="275" mass="30836">MRKLFFSSLVLGLLFVACDPQPDAIPDPVYPLKLLATDLTDMDSSALSYDAGRRLILFEQHEPADEFASYLKPVYENNRLTAALIGISKNDITHKFKTFEYNAVGELIKAYSYEYGFDKYGRYDSLVYNASGQIATIYVAAITEAGGSVALFQKNVLEWDTNKNITKKYSIAMKDDKETKDTTVTVYTYDNKINYTAQQPILFNLQMDEPADGLSANNVLTATTSSGSDSEVISNVFTYDNENYPVTVTTTTKQLYNGVVVDTRQHSHKLTYVKL</sequence>
<evidence type="ECO:0008006" key="3">
    <source>
        <dbReference type="Google" id="ProtNLM"/>
    </source>
</evidence>
<dbReference type="EMBL" id="CP095855">
    <property type="protein sequence ID" value="UPK72281.1"/>
    <property type="molecule type" value="Genomic_DNA"/>
</dbReference>
<keyword evidence="2" id="KW-1185">Reference proteome</keyword>
<dbReference type="Proteomes" id="UP000830198">
    <property type="component" value="Chromosome"/>
</dbReference>
<proteinExistence type="predicted"/>
<dbReference type="RefSeq" id="WP_247814396.1">
    <property type="nucleotide sequence ID" value="NZ_CP095855.1"/>
</dbReference>
<organism evidence="1 2">
    <name type="scientific">Chitinophaga filiformis</name>
    <name type="common">Myxococcus filiformis</name>
    <name type="synonym">Flexibacter filiformis</name>
    <dbReference type="NCBI Taxonomy" id="104663"/>
    <lineage>
        <taxon>Bacteria</taxon>
        <taxon>Pseudomonadati</taxon>
        <taxon>Bacteroidota</taxon>
        <taxon>Chitinophagia</taxon>
        <taxon>Chitinophagales</taxon>
        <taxon>Chitinophagaceae</taxon>
        <taxon>Chitinophaga</taxon>
    </lineage>
</organism>
<gene>
    <name evidence="1" type="ORF">MYF79_13385</name>
</gene>
<accession>A0ABY4IBV2</accession>